<dbReference type="Gene3D" id="3.20.20.100">
    <property type="entry name" value="NADP-dependent oxidoreductase domain"/>
    <property type="match status" value="1"/>
</dbReference>
<dbReference type="RefSeq" id="WP_184748249.1">
    <property type="nucleotide sequence ID" value="NZ_JACHGJ010000009.1"/>
</dbReference>
<evidence type="ECO:0000313" key="2">
    <source>
        <dbReference type="EMBL" id="MBB6482011.1"/>
    </source>
</evidence>
<keyword evidence="3" id="KW-1185">Reference proteome</keyword>
<reference evidence="2 3" key="1">
    <citation type="submission" date="2020-08" db="EMBL/GenBank/DDBJ databases">
        <title>Genomic Encyclopedia of Type Strains, Phase IV (KMG-IV): sequencing the most valuable type-strain genomes for metagenomic binning, comparative biology and taxonomic classification.</title>
        <authorList>
            <person name="Goeker M."/>
        </authorList>
    </citation>
    <scope>NUCLEOTIDE SEQUENCE [LARGE SCALE GENOMIC DNA]</scope>
    <source>
        <strain evidence="2 3">DSM 2461</strain>
    </source>
</reference>
<name>A0A841RF51_9SPIO</name>
<gene>
    <name evidence="2" type="ORF">HNR50_003699</name>
</gene>
<dbReference type="InterPro" id="IPR017896">
    <property type="entry name" value="4Fe4S_Fe-S-bd"/>
</dbReference>
<dbReference type="InterPro" id="IPR023210">
    <property type="entry name" value="NADP_OxRdtase_dom"/>
</dbReference>
<comment type="caution">
    <text evidence="2">The sequence shown here is derived from an EMBL/GenBank/DDBJ whole genome shotgun (WGS) entry which is preliminary data.</text>
</comment>
<sequence>MEYRTYKGRKTAALGFGGMRIEDPDNIARSAETVLRAFELGITYFDTAPGYCKDKSEIIMGEAIKEMKKSGNPFTISTKSSRADGGELREQLETSLKRLNVDTIDYYNCWYVLTKKDWENRKKKGAVQAILKAKEEGLIRHAVFSTHLPGPHIRDVIEEGIFEGVTLGYSVINFPFRQEGIEAAVKRDMGVVVMNPLGGGVIPQNEDQFGFLKVGENQTMVDAALHFLLSDPRITVSLVGFRNIADVESAVASVEKFKPYGEDQIAYIRKRVESEFNQLCTSCMYCNVCPEGIPVWSFMETWNHLKLKGAEAVGDRLKWHWGTDIAELDKCTRCLKCERACTQKLPIMERFEDLKKAVKG</sequence>
<feature type="domain" description="4Fe-4S ferredoxin-type" evidence="1">
    <location>
        <begin position="321"/>
        <end position="351"/>
    </location>
</feature>
<protein>
    <recommendedName>
        <fullName evidence="1">4Fe-4S ferredoxin-type domain-containing protein</fullName>
    </recommendedName>
</protein>
<dbReference type="Pfam" id="PF00248">
    <property type="entry name" value="Aldo_ket_red"/>
    <property type="match status" value="1"/>
</dbReference>
<dbReference type="PANTHER" id="PTHR43312">
    <property type="entry name" value="D-THREO-ALDOSE 1-DEHYDROGENASE"/>
    <property type="match status" value="1"/>
</dbReference>
<dbReference type="Proteomes" id="UP000587760">
    <property type="component" value="Unassembled WGS sequence"/>
</dbReference>
<accession>A0A841RF51</accession>
<dbReference type="SUPFAM" id="SSF51430">
    <property type="entry name" value="NAD(P)-linked oxidoreductase"/>
    <property type="match status" value="1"/>
</dbReference>
<organism evidence="2 3">
    <name type="scientific">Spirochaeta isovalerica</name>
    <dbReference type="NCBI Taxonomy" id="150"/>
    <lineage>
        <taxon>Bacteria</taxon>
        <taxon>Pseudomonadati</taxon>
        <taxon>Spirochaetota</taxon>
        <taxon>Spirochaetia</taxon>
        <taxon>Spirochaetales</taxon>
        <taxon>Spirochaetaceae</taxon>
        <taxon>Spirochaeta</taxon>
    </lineage>
</organism>
<dbReference type="CDD" id="cd19096">
    <property type="entry name" value="AKR_Fe-S_oxidoreductase"/>
    <property type="match status" value="1"/>
</dbReference>
<dbReference type="InterPro" id="IPR036812">
    <property type="entry name" value="NAD(P)_OxRdtase_dom_sf"/>
</dbReference>
<dbReference type="PROSITE" id="PS51379">
    <property type="entry name" value="4FE4S_FER_2"/>
    <property type="match status" value="1"/>
</dbReference>
<evidence type="ECO:0000259" key="1">
    <source>
        <dbReference type="PROSITE" id="PS51379"/>
    </source>
</evidence>
<evidence type="ECO:0000313" key="3">
    <source>
        <dbReference type="Proteomes" id="UP000587760"/>
    </source>
</evidence>
<dbReference type="AlphaFoldDB" id="A0A841RF51"/>
<dbReference type="InterPro" id="IPR053135">
    <property type="entry name" value="AKR2_Oxidoreductase"/>
</dbReference>
<dbReference type="SUPFAM" id="SSF54862">
    <property type="entry name" value="4Fe-4S ferredoxins"/>
    <property type="match status" value="1"/>
</dbReference>
<dbReference type="PANTHER" id="PTHR43312:SF1">
    <property type="entry name" value="NADP-DEPENDENT OXIDOREDUCTASE DOMAIN-CONTAINING PROTEIN"/>
    <property type="match status" value="1"/>
</dbReference>
<proteinExistence type="predicted"/>
<dbReference type="EMBL" id="JACHGJ010000009">
    <property type="protein sequence ID" value="MBB6482011.1"/>
    <property type="molecule type" value="Genomic_DNA"/>
</dbReference>